<accession>A0ABV3BGS2</accession>
<feature type="chain" id="PRO_5046908181" description="PASTA domain-containing protein" evidence="1">
    <location>
        <begin position="29"/>
        <end position="104"/>
    </location>
</feature>
<dbReference type="Proteomes" id="UP001551176">
    <property type="component" value="Unassembled WGS sequence"/>
</dbReference>
<reference evidence="2 3" key="1">
    <citation type="submission" date="2024-06" db="EMBL/GenBank/DDBJ databases">
        <title>The Natural Products Discovery Center: Release of the First 8490 Sequenced Strains for Exploring Actinobacteria Biosynthetic Diversity.</title>
        <authorList>
            <person name="Kalkreuter E."/>
            <person name="Kautsar S.A."/>
            <person name="Yang D."/>
            <person name="Bader C.D."/>
            <person name="Teijaro C.N."/>
            <person name="Fluegel L."/>
            <person name="Davis C.M."/>
            <person name="Simpson J.R."/>
            <person name="Lauterbach L."/>
            <person name="Steele A.D."/>
            <person name="Gui C."/>
            <person name="Meng S."/>
            <person name="Li G."/>
            <person name="Viehrig K."/>
            <person name="Ye F."/>
            <person name="Su P."/>
            <person name="Kiefer A.F."/>
            <person name="Nichols A."/>
            <person name="Cepeda A.J."/>
            <person name="Yan W."/>
            <person name="Fan B."/>
            <person name="Jiang Y."/>
            <person name="Adhikari A."/>
            <person name="Zheng C.-J."/>
            <person name="Schuster L."/>
            <person name="Cowan T.M."/>
            <person name="Smanski M.J."/>
            <person name="Chevrette M.G."/>
            <person name="De Carvalho L.P.S."/>
            <person name="Shen B."/>
        </authorList>
    </citation>
    <scope>NUCLEOTIDE SEQUENCE [LARGE SCALE GENOMIC DNA]</scope>
    <source>
        <strain evidence="2 3">NPDC046838</strain>
    </source>
</reference>
<protein>
    <recommendedName>
        <fullName evidence="4">PASTA domain-containing protein</fullName>
    </recommendedName>
</protein>
<evidence type="ECO:0000313" key="3">
    <source>
        <dbReference type="Proteomes" id="UP001551176"/>
    </source>
</evidence>
<organism evidence="2 3">
    <name type="scientific">Streptomyces atriruber</name>
    <dbReference type="NCBI Taxonomy" id="545121"/>
    <lineage>
        <taxon>Bacteria</taxon>
        <taxon>Bacillati</taxon>
        <taxon>Actinomycetota</taxon>
        <taxon>Actinomycetes</taxon>
        <taxon>Kitasatosporales</taxon>
        <taxon>Streptomycetaceae</taxon>
        <taxon>Streptomyces</taxon>
    </lineage>
</organism>
<comment type="caution">
    <text evidence="2">The sequence shown here is derived from an EMBL/GenBank/DDBJ whole genome shotgun (WGS) entry which is preliminary data.</text>
</comment>
<keyword evidence="3" id="KW-1185">Reference proteome</keyword>
<dbReference type="EMBL" id="JBEYXV010000002">
    <property type="protein sequence ID" value="MEU6820167.1"/>
    <property type="molecule type" value="Genomic_DNA"/>
</dbReference>
<gene>
    <name evidence="2" type="ORF">ABZ921_06025</name>
</gene>
<evidence type="ECO:0008006" key="4">
    <source>
        <dbReference type="Google" id="ProtNLM"/>
    </source>
</evidence>
<evidence type="ECO:0000256" key="1">
    <source>
        <dbReference type="SAM" id="SignalP"/>
    </source>
</evidence>
<feature type="signal peptide" evidence="1">
    <location>
        <begin position="1"/>
        <end position="28"/>
    </location>
</feature>
<keyword evidence="1" id="KW-0732">Signal</keyword>
<proteinExistence type="predicted"/>
<sequence>MRARLARAGAVAGGAAAATLLAVTTAAAAGPPVPDFRGKELTGVYSAVGFRTRVDVHDLSGFRRHILWPANWKVCTQSPAPGQRLDSGAITIGAVKTDEQCPRT</sequence>
<dbReference type="RefSeq" id="WP_359345328.1">
    <property type="nucleotide sequence ID" value="NZ_JBEYXV010000002.1"/>
</dbReference>
<evidence type="ECO:0000313" key="2">
    <source>
        <dbReference type="EMBL" id="MEU6820167.1"/>
    </source>
</evidence>
<name>A0ABV3BGS2_9ACTN</name>